<dbReference type="Proteomes" id="UP000634672">
    <property type="component" value="Unassembled WGS sequence"/>
</dbReference>
<evidence type="ECO:0000313" key="1">
    <source>
        <dbReference type="EMBL" id="MBC5710840.1"/>
    </source>
</evidence>
<comment type="caution">
    <text evidence="1">The sequence shown here is derived from an EMBL/GenBank/DDBJ whole genome shotgun (WGS) entry which is preliminary data.</text>
</comment>
<keyword evidence="2" id="KW-1185">Reference proteome</keyword>
<sequence>MRIGYNVPIRSANKNGLGIEGYITLENVDMNQSDVVGEAIRKFLSDLKKIDGFQSPESN</sequence>
<accession>A0ABR7HCD4</accession>
<dbReference type="EMBL" id="JACOPB010000013">
    <property type="protein sequence ID" value="MBC5710840.1"/>
    <property type="molecule type" value="Genomic_DNA"/>
</dbReference>
<reference evidence="1 2" key="1">
    <citation type="submission" date="2020-08" db="EMBL/GenBank/DDBJ databases">
        <title>Genome public.</title>
        <authorList>
            <person name="Liu C."/>
            <person name="Sun Q."/>
        </authorList>
    </citation>
    <scope>NUCLEOTIDE SEQUENCE [LARGE SCALE GENOMIC DNA]</scope>
    <source>
        <strain evidence="1 2">NSJ-66</strain>
    </source>
</reference>
<name>A0ABR7HCD4_9FIRM</name>
<gene>
    <name evidence="1" type="ORF">H8S75_23145</name>
</gene>
<dbReference type="RefSeq" id="WP_187023564.1">
    <property type="nucleotide sequence ID" value="NZ_JACOPB010000013.1"/>
</dbReference>
<protein>
    <submittedName>
        <fullName evidence="1">Uncharacterized protein</fullName>
    </submittedName>
</protein>
<organism evidence="1 2">
    <name type="scientific">Hungatella hominis</name>
    <dbReference type="NCBI Taxonomy" id="2763050"/>
    <lineage>
        <taxon>Bacteria</taxon>
        <taxon>Bacillati</taxon>
        <taxon>Bacillota</taxon>
        <taxon>Clostridia</taxon>
        <taxon>Lachnospirales</taxon>
        <taxon>Lachnospiraceae</taxon>
        <taxon>Hungatella</taxon>
    </lineage>
</organism>
<evidence type="ECO:0000313" key="2">
    <source>
        <dbReference type="Proteomes" id="UP000634672"/>
    </source>
</evidence>
<proteinExistence type="predicted"/>